<evidence type="ECO:0000313" key="12">
    <source>
        <dbReference type="Proteomes" id="UP000192596"/>
    </source>
</evidence>
<evidence type="ECO:0000256" key="8">
    <source>
        <dbReference type="SAM" id="MobiDB-lite"/>
    </source>
</evidence>
<feature type="transmembrane region" description="Helical" evidence="9">
    <location>
        <begin position="323"/>
        <end position="346"/>
    </location>
</feature>
<dbReference type="Gene3D" id="3.40.630.30">
    <property type="match status" value="1"/>
</dbReference>
<feature type="transmembrane region" description="Helical" evidence="9">
    <location>
        <begin position="422"/>
        <end position="442"/>
    </location>
</feature>
<evidence type="ECO:0000256" key="7">
    <source>
        <dbReference type="ARBA" id="ARBA00023136"/>
    </source>
</evidence>
<dbReference type="CDD" id="cd04301">
    <property type="entry name" value="NAT_SF"/>
    <property type="match status" value="1"/>
</dbReference>
<comment type="caution">
    <text evidence="11">The sequence shown here is derived from an EMBL/GenBank/DDBJ whole genome shotgun (WGS) entry which is preliminary data.</text>
</comment>
<organism evidence="11 12">
    <name type="scientific">Cryoendolithus antarcticus</name>
    <dbReference type="NCBI Taxonomy" id="1507870"/>
    <lineage>
        <taxon>Eukaryota</taxon>
        <taxon>Fungi</taxon>
        <taxon>Dikarya</taxon>
        <taxon>Ascomycota</taxon>
        <taxon>Pezizomycotina</taxon>
        <taxon>Dothideomycetes</taxon>
        <taxon>Dothideomycetidae</taxon>
        <taxon>Cladosporiales</taxon>
        <taxon>Cladosporiaceae</taxon>
        <taxon>Cryoendolithus</taxon>
    </lineage>
</organism>
<dbReference type="InParanoid" id="A0A1V8TGW8"/>
<name>A0A1V8TGW8_9PEZI</name>
<dbReference type="GO" id="GO:0005774">
    <property type="term" value="C:vacuolar membrane"/>
    <property type="evidence" value="ECO:0007669"/>
    <property type="project" value="UniProtKB-SubCell"/>
</dbReference>
<dbReference type="Pfam" id="PF08637">
    <property type="entry name" value="NCA2"/>
    <property type="match status" value="1"/>
</dbReference>
<evidence type="ECO:0000256" key="1">
    <source>
        <dbReference type="ARBA" id="ARBA00004128"/>
    </source>
</evidence>
<feature type="transmembrane region" description="Helical" evidence="9">
    <location>
        <begin position="454"/>
        <end position="479"/>
    </location>
</feature>
<dbReference type="InterPro" id="IPR050495">
    <property type="entry name" value="ATG22/LtaA_families"/>
</dbReference>
<feature type="region of interest" description="Disordered" evidence="8">
    <location>
        <begin position="1"/>
        <end position="20"/>
    </location>
</feature>
<dbReference type="GO" id="GO:0016747">
    <property type="term" value="F:acyltransferase activity, transferring groups other than amino-acyl groups"/>
    <property type="evidence" value="ECO:0007669"/>
    <property type="project" value="InterPro"/>
</dbReference>
<comment type="subcellular location">
    <subcellularLocation>
        <location evidence="1">Vacuole membrane</location>
        <topology evidence="1">Multi-pass membrane protein</topology>
    </subcellularLocation>
</comment>
<feature type="transmembrane region" description="Helical" evidence="9">
    <location>
        <begin position="231"/>
        <end position="253"/>
    </location>
</feature>
<dbReference type="SUPFAM" id="SSF103473">
    <property type="entry name" value="MFS general substrate transporter"/>
    <property type="match status" value="1"/>
</dbReference>
<feature type="transmembrane region" description="Helical" evidence="9">
    <location>
        <begin position="171"/>
        <end position="193"/>
    </location>
</feature>
<dbReference type="Gene3D" id="1.20.1250.20">
    <property type="entry name" value="MFS general substrate transporter like domains"/>
    <property type="match status" value="1"/>
</dbReference>
<keyword evidence="4 9" id="KW-0812">Transmembrane</keyword>
<dbReference type="InterPro" id="IPR036259">
    <property type="entry name" value="MFS_trans_sf"/>
</dbReference>
<dbReference type="EMBL" id="NAJO01000008">
    <property type="protein sequence ID" value="OQO10524.1"/>
    <property type="molecule type" value="Genomic_DNA"/>
</dbReference>
<evidence type="ECO:0000313" key="11">
    <source>
        <dbReference type="EMBL" id="OQO10524.1"/>
    </source>
</evidence>
<keyword evidence="7 9" id="KW-0472">Membrane</keyword>
<feature type="transmembrane region" description="Helical" evidence="9">
    <location>
        <begin position="358"/>
        <end position="377"/>
    </location>
</feature>
<dbReference type="GO" id="GO:0006914">
    <property type="term" value="P:autophagy"/>
    <property type="evidence" value="ECO:0007669"/>
    <property type="project" value="UniProtKB-KW"/>
</dbReference>
<sequence length="1410" mass="157802">MAAPDPGLAPLTAPAVDPHKGSIAAKQDGEIILDDERPVAPDQFDERFETGKYELWAYYAYYIGNNGLTLFNFAPTAAQNLLYQYAELIGGADNDIVHFAGSDRTINSVVLLCNGMAFAIQIVIFLILGSYADFGTFRPNILIVLSIIAFAIGFAWLGVHTEEKWQTGLGLYIVGLIAYQLCLTYWTAAFPGLARNTRELRQSAQAFEEGSITRDQYDFADSMKRNELSNVAFYIQSLGEIVILAIIVGVLFGLDVNASVANNNWGLSVLIAFATGCWVLLALPWFFLEKRRPGQDPGMNIVIAGFWQLRSAVTQIWQLRQSLFYLIGYFLLGDSLNTTVTVIATLQNSIVAYNTLQLTYLVLVGIATQAIGIWTFWHIQKRYRLSTKTMFNAIAVGIILLDGWGMIGIWTNKFGFHNLWEVWVYQVFYGLFVCPWYSYSQTMISEVTPRGKEFLFFSLFSIIGKTSSFIGPLVSSAIIDASPSKNNSTPFYFLFGLSLASFLFLLFFVDLKKSRIEQQAFLEREAEKKKRLGRDEQTTATSDRKVELFAADEDGHTPTLPARVLSLQAAVRALSTGYSAKRVLLYPAQIQLALSAVSPLEEATASVKMRGGSREVERELEWLLVAKATTQVYGLALDRILNQSVALADDIWYWDEVLGSRRYTALYSLQTSPERFWHWGHAVWADVRQRSEDFSIAGAREDAQESVTKQWQQFYGLVRRVIREKSIAEVQKQALSPVTRIRSEVRRKQSALKKVRLRHANALGVLLGEGLANESAHGGGLASPSTQDVQTKWKSSVARNVALMEAVLAKAGDVETPVDKFDAAIAELTEDDPLYDGEILELSAGNNATGIAPQAVAERLSRVLALALPQYSETSALAVSKHGKPSRLVRYWLPLTVGLLSSTTILRLVANRQAEILQWIQDFGTTTLDFFQNWVLEPTKKVLSTIRHDEGSEVSIMSKRSLAGDRESLERMVVDFAVDNPANATGSSARMTETEIADLRLKVREGDLTPVLKAYEKDLQSPFMGTIRGNLIRALLIQVQKTKVDVEVAIGGIDSLLKSQELVFGFIGLTPGLLITYYLTSWLRTSFSNKHSLRSSGKKGKMLRQLRNIDRILSNSQPTEFGELYYKDQGLLLCEAHVLRQEAGRLMPTQVLREFGEDLEEVCDVRSGVERQAKGVERIRLAHDESVFQSLQVFPVGSCTLEEKPTATAMAASHPFQSSRLLYRAVETPQDNAFFLTIQQDPLGYANSNFSISRPQNAKNASDYQKYVADDTMLGVVFCVLEDPSKAMGVLHFDALKPNHAQHNHSTIAIDVLPEFQGKGYGSEAIEWALRWGFEVRGLHRLNISVFGYNPGAKKLYERLGFVVEGCRREFLWFRGKWYDDFSLGMLRTEWEERYGEKELAARPKPEESK</sequence>
<keyword evidence="5 9" id="KW-1133">Transmembrane helix</keyword>
<evidence type="ECO:0000259" key="10">
    <source>
        <dbReference type="PROSITE" id="PS51186"/>
    </source>
</evidence>
<feature type="transmembrane region" description="Helical" evidence="9">
    <location>
        <begin position="265"/>
        <end position="288"/>
    </location>
</feature>
<dbReference type="Pfam" id="PF11700">
    <property type="entry name" value="ATG22"/>
    <property type="match status" value="1"/>
</dbReference>
<evidence type="ECO:0000256" key="9">
    <source>
        <dbReference type="SAM" id="Phobius"/>
    </source>
</evidence>
<keyword evidence="12" id="KW-1185">Reference proteome</keyword>
<comment type="similarity">
    <text evidence="2">Belongs to the ATG22 family.</text>
</comment>
<evidence type="ECO:0000256" key="5">
    <source>
        <dbReference type="ARBA" id="ARBA00022989"/>
    </source>
</evidence>
<dbReference type="PROSITE" id="PS51186">
    <property type="entry name" value="GNAT"/>
    <property type="match status" value="1"/>
</dbReference>
<gene>
    <name evidence="11" type="ORF">B0A48_03821</name>
</gene>
<feature type="transmembrane region" description="Helical" evidence="9">
    <location>
        <begin position="109"/>
        <end position="129"/>
    </location>
</feature>
<dbReference type="Proteomes" id="UP000192596">
    <property type="component" value="Unassembled WGS sequence"/>
</dbReference>
<dbReference type="OrthoDB" id="42657at2759"/>
<protein>
    <recommendedName>
        <fullName evidence="10">N-acetyltransferase domain-containing protein</fullName>
    </recommendedName>
</protein>
<dbReference type="InterPro" id="IPR000182">
    <property type="entry name" value="GNAT_dom"/>
</dbReference>
<dbReference type="InterPro" id="IPR016181">
    <property type="entry name" value="Acyl_CoA_acyltransferase"/>
</dbReference>
<reference evidence="12" key="1">
    <citation type="submission" date="2017-03" db="EMBL/GenBank/DDBJ databases">
        <title>Genomes of endolithic fungi from Antarctica.</title>
        <authorList>
            <person name="Coleine C."/>
            <person name="Masonjones S."/>
            <person name="Stajich J.E."/>
        </authorList>
    </citation>
    <scope>NUCLEOTIDE SEQUENCE [LARGE SCALE GENOMIC DNA]</scope>
    <source>
        <strain evidence="12">CCFEE 5527</strain>
    </source>
</reference>
<dbReference type="InterPro" id="IPR024671">
    <property type="entry name" value="Atg22-like"/>
</dbReference>
<evidence type="ECO:0000256" key="4">
    <source>
        <dbReference type="ARBA" id="ARBA00022692"/>
    </source>
</evidence>
<accession>A0A1V8TGW8</accession>
<feature type="transmembrane region" description="Helical" evidence="9">
    <location>
        <begin position="389"/>
        <end position="410"/>
    </location>
</feature>
<dbReference type="SUPFAM" id="SSF55729">
    <property type="entry name" value="Acyl-CoA N-acyltransferases (Nat)"/>
    <property type="match status" value="1"/>
</dbReference>
<keyword evidence="3" id="KW-0813">Transport</keyword>
<feature type="transmembrane region" description="Helical" evidence="9">
    <location>
        <begin position="891"/>
        <end position="910"/>
    </location>
</feature>
<feature type="domain" description="N-acetyltransferase" evidence="10">
    <location>
        <begin position="1221"/>
        <end position="1385"/>
    </location>
</feature>
<evidence type="ECO:0000256" key="3">
    <source>
        <dbReference type="ARBA" id="ARBA00022448"/>
    </source>
</evidence>
<dbReference type="InterPro" id="IPR013946">
    <property type="entry name" value="NCA2-like"/>
</dbReference>
<keyword evidence="6" id="KW-0072">Autophagy</keyword>
<dbReference type="PANTHER" id="PTHR23519">
    <property type="entry name" value="AUTOPHAGY-RELATED PROTEIN 22"/>
    <property type="match status" value="1"/>
</dbReference>
<dbReference type="STRING" id="1507870.A0A1V8TGW8"/>
<feature type="transmembrane region" description="Helical" evidence="9">
    <location>
        <begin position="491"/>
        <end position="509"/>
    </location>
</feature>
<dbReference type="Pfam" id="PF13302">
    <property type="entry name" value="Acetyltransf_3"/>
    <property type="match status" value="1"/>
</dbReference>
<dbReference type="PANTHER" id="PTHR23519:SF5">
    <property type="entry name" value="AUTOPHAGY-RELATED PROTEIN"/>
    <property type="match status" value="1"/>
</dbReference>
<evidence type="ECO:0000256" key="2">
    <source>
        <dbReference type="ARBA" id="ARBA00006978"/>
    </source>
</evidence>
<proteinExistence type="inferred from homology"/>
<evidence type="ECO:0000256" key="6">
    <source>
        <dbReference type="ARBA" id="ARBA00023006"/>
    </source>
</evidence>
<feature type="transmembrane region" description="Helical" evidence="9">
    <location>
        <begin position="141"/>
        <end position="159"/>
    </location>
</feature>